<reference evidence="7" key="2">
    <citation type="submission" date="2015-06" db="UniProtKB">
        <authorList>
            <consortium name="EnsemblPlants"/>
        </authorList>
    </citation>
    <scope>IDENTIFICATION</scope>
    <source>
        <strain evidence="7">cv. Heinz 1706</strain>
    </source>
</reference>
<dbReference type="AlphaFoldDB" id="K4D8R5"/>
<evidence type="ECO:0000256" key="4">
    <source>
        <dbReference type="ARBA" id="ARBA00023316"/>
    </source>
</evidence>
<feature type="domain" description="Pectinesterase catalytic" evidence="6">
    <location>
        <begin position="28"/>
        <end position="84"/>
    </location>
</feature>
<accession>K4D8R5</accession>
<dbReference type="InterPro" id="IPR000070">
    <property type="entry name" value="Pectinesterase_cat"/>
</dbReference>
<keyword evidence="3" id="KW-0063">Aspartyl esterase</keyword>
<dbReference type="EnsemblPlants" id="Solyc11g051030.1.1">
    <property type="protein sequence ID" value="Solyc11g051030.1.1"/>
    <property type="gene ID" value="Solyc11g051030.1"/>
</dbReference>
<dbReference type="InParanoid" id="K4D8R5"/>
<dbReference type="SMR" id="K4D8R5"/>
<dbReference type="GO" id="GO:0045490">
    <property type="term" value="P:pectin catabolic process"/>
    <property type="evidence" value="ECO:0007669"/>
    <property type="project" value="UniProtKB-UniPathway"/>
</dbReference>
<dbReference type="GO" id="GO:0042545">
    <property type="term" value="P:cell wall modification"/>
    <property type="evidence" value="ECO:0007669"/>
    <property type="project" value="InterPro"/>
</dbReference>
<dbReference type="PhylomeDB" id="K4D8R5"/>
<reference evidence="7" key="1">
    <citation type="journal article" date="2012" name="Nature">
        <title>The tomato genome sequence provides insights into fleshy fruit evolution.</title>
        <authorList>
            <consortium name="Tomato Genome Consortium"/>
        </authorList>
    </citation>
    <scope>NUCLEOTIDE SEQUENCE [LARGE SCALE GENOMIC DNA]</scope>
    <source>
        <strain evidence="7">cv. Heinz 1706</strain>
    </source>
</reference>
<dbReference type="Gramene" id="Solyc11g051030.1.1">
    <property type="protein sequence ID" value="Solyc11g051030.1.1"/>
    <property type="gene ID" value="Solyc11g051030.1"/>
</dbReference>
<dbReference type="InterPro" id="IPR011050">
    <property type="entry name" value="Pectin_lyase_fold/virulence"/>
</dbReference>
<comment type="catalytic activity">
    <reaction evidence="5">
        <text>[(1-&gt;4)-alpha-D-galacturonosyl methyl ester](n) + n H2O = [(1-&gt;4)-alpha-D-galacturonosyl](n) + n methanol + n H(+)</text>
        <dbReference type="Rhea" id="RHEA:22380"/>
        <dbReference type="Rhea" id="RHEA-COMP:14570"/>
        <dbReference type="Rhea" id="RHEA-COMP:14573"/>
        <dbReference type="ChEBI" id="CHEBI:15377"/>
        <dbReference type="ChEBI" id="CHEBI:15378"/>
        <dbReference type="ChEBI" id="CHEBI:17790"/>
        <dbReference type="ChEBI" id="CHEBI:140522"/>
        <dbReference type="ChEBI" id="CHEBI:140523"/>
        <dbReference type="EC" id="3.1.1.11"/>
    </reaction>
</comment>
<keyword evidence="8" id="KW-1185">Reference proteome</keyword>
<dbReference type="SUPFAM" id="SSF51126">
    <property type="entry name" value="Pectin lyase-like"/>
    <property type="match status" value="1"/>
</dbReference>
<name>K4D8R5_SOLLC</name>
<keyword evidence="4" id="KW-0961">Cell wall biogenesis/degradation</keyword>
<dbReference type="PaxDb" id="4081-Solyc11g051030.1.1"/>
<comment type="pathway">
    <text evidence="1">Glycan metabolism; pectin degradation; 2-dehydro-3-deoxy-D-gluconate from pectin: step 1/5.</text>
</comment>
<evidence type="ECO:0000256" key="5">
    <source>
        <dbReference type="ARBA" id="ARBA00047928"/>
    </source>
</evidence>
<sequence>MVSQAFRNNVGPIKHQALRVEREFEPFESGIVLQNCTIKATRDSEKLDNVTTYLGRLWGIFSRTVIMENYIDTLINPKGWVEWIE</sequence>
<evidence type="ECO:0000256" key="2">
    <source>
        <dbReference type="ARBA" id="ARBA00022801"/>
    </source>
</evidence>
<evidence type="ECO:0000313" key="7">
    <source>
        <dbReference type="EnsemblPlants" id="Solyc11g051030.1.1"/>
    </source>
</evidence>
<evidence type="ECO:0000256" key="3">
    <source>
        <dbReference type="ARBA" id="ARBA00023085"/>
    </source>
</evidence>
<organism evidence="7">
    <name type="scientific">Solanum lycopersicum</name>
    <name type="common">Tomato</name>
    <name type="synonym">Lycopersicon esculentum</name>
    <dbReference type="NCBI Taxonomy" id="4081"/>
    <lineage>
        <taxon>Eukaryota</taxon>
        <taxon>Viridiplantae</taxon>
        <taxon>Streptophyta</taxon>
        <taxon>Embryophyta</taxon>
        <taxon>Tracheophyta</taxon>
        <taxon>Spermatophyta</taxon>
        <taxon>Magnoliopsida</taxon>
        <taxon>eudicotyledons</taxon>
        <taxon>Gunneridae</taxon>
        <taxon>Pentapetalae</taxon>
        <taxon>asterids</taxon>
        <taxon>lamiids</taxon>
        <taxon>Solanales</taxon>
        <taxon>Solanaceae</taxon>
        <taxon>Solanoideae</taxon>
        <taxon>Solaneae</taxon>
        <taxon>Solanum</taxon>
        <taxon>Solanum subgen. Lycopersicon</taxon>
    </lineage>
</organism>
<evidence type="ECO:0000256" key="1">
    <source>
        <dbReference type="ARBA" id="ARBA00005184"/>
    </source>
</evidence>
<dbReference type="InterPro" id="IPR012334">
    <property type="entry name" value="Pectin_lyas_fold"/>
</dbReference>
<dbReference type="STRING" id="4081.K4D8R5"/>
<dbReference type="Proteomes" id="UP000004994">
    <property type="component" value="Chromosome 11"/>
</dbReference>
<dbReference type="Pfam" id="PF01095">
    <property type="entry name" value="Pectinesterase"/>
    <property type="match status" value="1"/>
</dbReference>
<proteinExistence type="predicted"/>
<keyword evidence="2" id="KW-0378">Hydrolase</keyword>
<dbReference type="UniPathway" id="UPA00545">
    <property type="reaction ID" value="UER00823"/>
</dbReference>
<dbReference type="GO" id="GO:0030599">
    <property type="term" value="F:pectinesterase activity"/>
    <property type="evidence" value="ECO:0007669"/>
    <property type="project" value="UniProtKB-EC"/>
</dbReference>
<dbReference type="HOGENOM" id="CLU_2516943_0_0_1"/>
<dbReference type="Gene3D" id="2.160.20.10">
    <property type="entry name" value="Single-stranded right-handed beta-helix, Pectin lyase-like"/>
    <property type="match status" value="1"/>
</dbReference>
<dbReference type="PANTHER" id="PTHR31707">
    <property type="entry name" value="PECTINESTERASE"/>
    <property type="match status" value="1"/>
</dbReference>
<evidence type="ECO:0000313" key="8">
    <source>
        <dbReference type="Proteomes" id="UP000004994"/>
    </source>
</evidence>
<protein>
    <submittedName>
        <fullName evidence="7">Pectinesterase</fullName>
    </submittedName>
</protein>
<evidence type="ECO:0000259" key="6">
    <source>
        <dbReference type="Pfam" id="PF01095"/>
    </source>
</evidence>